<evidence type="ECO:0000313" key="2">
    <source>
        <dbReference type="Proteomes" id="UP000785679"/>
    </source>
</evidence>
<dbReference type="Proteomes" id="UP000785679">
    <property type="component" value="Unassembled WGS sequence"/>
</dbReference>
<proteinExistence type="predicted"/>
<organism evidence="1 2">
    <name type="scientific">Halteria grandinella</name>
    <dbReference type="NCBI Taxonomy" id="5974"/>
    <lineage>
        <taxon>Eukaryota</taxon>
        <taxon>Sar</taxon>
        <taxon>Alveolata</taxon>
        <taxon>Ciliophora</taxon>
        <taxon>Intramacronucleata</taxon>
        <taxon>Spirotrichea</taxon>
        <taxon>Stichotrichia</taxon>
        <taxon>Sporadotrichida</taxon>
        <taxon>Halteriidae</taxon>
        <taxon>Halteria</taxon>
    </lineage>
</organism>
<dbReference type="EMBL" id="RRYP01008042">
    <property type="protein sequence ID" value="TNV80058.1"/>
    <property type="molecule type" value="Genomic_DNA"/>
</dbReference>
<protein>
    <submittedName>
        <fullName evidence="1">Uncharacterized protein</fullName>
    </submittedName>
</protein>
<comment type="caution">
    <text evidence="1">The sequence shown here is derived from an EMBL/GenBank/DDBJ whole genome shotgun (WGS) entry which is preliminary data.</text>
</comment>
<reference evidence="1" key="1">
    <citation type="submission" date="2019-06" db="EMBL/GenBank/DDBJ databases">
        <authorList>
            <person name="Zheng W."/>
        </authorList>
    </citation>
    <scope>NUCLEOTIDE SEQUENCE</scope>
    <source>
        <strain evidence="1">QDHG01</strain>
    </source>
</reference>
<keyword evidence="2" id="KW-1185">Reference proteome</keyword>
<evidence type="ECO:0000313" key="1">
    <source>
        <dbReference type="EMBL" id="TNV80058.1"/>
    </source>
</evidence>
<dbReference type="AlphaFoldDB" id="A0A8J8T3F8"/>
<gene>
    <name evidence="1" type="ORF">FGO68_gene5501</name>
</gene>
<accession>A0A8J8T3F8</accession>
<name>A0A8J8T3F8_HALGN</name>
<sequence>MWQIHHRNTLRIYSLIIDNNQYKTLSIQISTQWLVLIFQQIPTQTHFISRFLYSLIARILHKIVCIPIFSKLSRSYVSFVGHSKIDLIFHLMSQFLTGRNFQGQLLTKSQYLFLTILGQNSGSVTPIKFAVYLPLNQPNLGRSQCLSDEKRTYHGEMCRSHALLPMISLIFLP</sequence>